<accession>A0A164M964</accession>
<protein>
    <recommendedName>
        <fullName evidence="2">Transposable element P transposase-like GTP-binding insertion domain-containing protein</fullName>
    </recommendedName>
</protein>
<dbReference type="EMBL" id="LRGB01003047">
    <property type="protein sequence ID" value="KZS04849.1"/>
    <property type="molecule type" value="Genomic_DNA"/>
</dbReference>
<gene>
    <name evidence="3" type="ORF">APZ42_032114</name>
</gene>
<comment type="caution">
    <text evidence="3">The sequence shown here is derived from an EMBL/GenBank/DDBJ whole genome shotgun (WGS) entry which is preliminary data.</text>
</comment>
<name>A0A164M964_9CRUS</name>
<proteinExistence type="predicted"/>
<sequence>MRSRLLPHAIPSIYLTPEEATDSSKRKAVDESSCSTTSLPLKRKTYEREPCHQILQLQQSHLQTTTPFHVNENVGMHVDDCAEETQLSIVTDVLTSNTEECNVIHQGNSRHSDHQPNNKSTFERSVVADYPEMISSLPTSIDDLGIFIPADNWTELNQGLVNRPSHNTYLVEAIRSTLLRLLSGVSCHFGYNIPALEAIEKIVQGKEGKELLAIISYDEVSLTPKPDFNTESLAFNGFANLNTDPVRNRDEIDHHDGDGPRPEPDAIAKQMGPAFWSVCSAGAASGEDLYRLVIAAIIRLEARGVRILAVVSDGASTNMKFWKLAGAGIFQKGNEEDVKNTFAHPTISNRENFVLQDPPHAFKCVRNQMYNHPTVQCKGELITPHGLIELLYKTDNIFGEGSVCPKLHDMHINPTSFQKMNVSLAMQVLSTSVSKGLKFYRTCPQVDEEIRLQFQNSQPLEEIVQLLNDTFDSMNARCPRDGVTMDNWPMKKEVFFLILLPLFVASNNSRVKLPVVTRLKDKTQCFYQGVERPENRIKKKNDHERLTKETQEPFILTSRSTANCIRYLLKSGLKFVLTRRFSTDNIERFHGSVRHYCGSTDHPSVAHCLSAIEKISRTQLSLTSMSSNTPLLTEAVLRQNSPLITTVRNPILSKHRGKTVLEKTDPCMSLQFAIHKFGKLDNFCIDCYSRIVRPTSSARYLRLIKHLDRDGLKYPAECVAVRFLTIHTFFKKTLPQLRYCTNIVDDLVEFLTPFLSACPEFQCSTDDTHTQGLCKFMMKTFFKSCLRTKEKKNHLHNEKNQ</sequence>
<dbReference type="PANTHER" id="PTHR48257">
    <property type="match status" value="1"/>
</dbReference>
<evidence type="ECO:0000256" key="1">
    <source>
        <dbReference type="SAM" id="MobiDB-lite"/>
    </source>
</evidence>
<evidence type="ECO:0000259" key="2">
    <source>
        <dbReference type="Pfam" id="PF21788"/>
    </source>
</evidence>
<dbReference type="Pfam" id="PF21788">
    <property type="entry name" value="TNP-like_GBD"/>
    <property type="match status" value="1"/>
</dbReference>
<dbReference type="OrthoDB" id="7312725at2759"/>
<reference evidence="3 4" key="1">
    <citation type="submission" date="2016-03" db="EMBL/GenBank/DDBJ databases">
        <title>EvidentialGene: Evidence-directed Construction of Genes on Genomes.</title>
        <authorList>
            <person name="Gilbert D.G."/>
            <person name="Choi J.-H."/>
            <person name="Mockaitis K."/>
            <person name="Colbourne J."/>
            <person name="Pfrender M."/>
        </authorList>
    </citation>
    <scope>NUCLEOTIDE SEQUENCE [LARGE SCALE GENOMIC DNA]</scope>
    <source>
        <strain evidence="3 4">Xinb3</strain>
        <tissue evidence="3">Complete organism</tissue>
    </source>
</reference>
<keyword evidence="4" id="KW-1185">Reference proteome</keyword>
<dbReference type="Proteomes" id="UP000076858">
    <property type="component" value="Unassembled WGS sequence"/>
</dbReference>
<evidence type="ECO:0000313" key="3">
    <source>
        <dbReference type="EMBL" id="KZS04849.1"/>
    </source>
</evidence>
<dbReference type="InterPro" id="IPR048366">
    <property type="entry name" value="TNP-like_GBD"/>
</dbReference>
<evidence type="ECO:0000313" key="4">
    <source>
        <dbReference type="Proteomes" id="UP000076858"/>
    </source>
</evidence>
<dbReference type="AlphaFoldDB" id="A0A164M964"/>
<dbReference type="PANTHER" id="PTHR48257:SF1">
    <property type="match status" value="1"/>
</dbReference>
<feature type="compositionally biased region" description="Basic and acidic residues" evidence="1">
    <location>
        <begin position="246"/>
        <end position="264"/>
    </location>
</feature>
<organism evidence="3 4">
    <name type="scientific">Daphnia magna</name>
    <dbReference type="NCBI Taxonomy" id="35525"/>
    <lineage>
        <taxon>Eukaryota</taxon>
        <taxon>Metazoa</taxon>
        <taxon>Ecdysozoa</taxon>
        <taxon>Arthropoda</taxon>
        <taxon>Crustacea</taxon>
        <taxon>Branchiopoda</taxon>
        <taxon>Diplostraca</taxon>
        <taxon>Cladocera</taxon>
        <taxon>Anomopoda</taxon>
        <taxon>Daphniidae</taxon>
        <taxon>Daphnia</taxon>
    </lineage>
</organism>
<feature type="region of interest" description="Disordered" evidence="1">
    <location>
        <begin position="18"/>
        <end position="41"/>
    </location>
</feature>
<feature type="region of interest" description="Disordered" evidence="1">
    <location>
        <begin position="245"/>
        <end position="264"/>
    </location>
</feature>
<feature type="domain" description="Transposable element P transposase-like GTP-binding insertion" evidence="2">
    <location>
        <begin position="360"/>
        <end position="479"/>
    </location>
</feature>